<dbReference type="EMBL" id="JAPWGW010000001">
    <property type="protein sequence ID" value="MCZ4296769.1"/>
    <property type="molecule type" value="Genomic_DNA"/>
</dbReference>
<dbReference type="Proteomes" id="UP001083770">
    <property type="component" value="Unassembled WGS sequence"/>
</dbReference>
<dbReference type="PROSITE" id="PS51257">
    <property type="entry name" value="PROKAR_LIPOPROTEIN"/>
    <property type="match status" value="1"/>
</dbReference>
<evidence type="ECO:0008006" key="3">
    <source>
        <dbReference type="Google" id="ProtNLM"/>
    </source>
</evidence>
<evidence type="ECO:0000313" key="2">
    <source>
        <dbReference type="Proteomes" id="UP001083770"/>
    </source>
</evidence>
<dbReference type="RefSeq" id="WP_269400946.1">
    <property type="nucleotide sequence ID" value="NZ_JAPWGW010000001.1"/>
</dbReference>
<accession>A0ABT4LQX9</accession>
<sequence>MRTIIGLMGAGALVACTQMPWREAAPELPAVQPGDLAMLEGSWAGSLTYRDYSPPHEDVSVPATLEVDKLDEGMRLELKYPDEPSAYDRSMLIASDEGRTLNSETVMSRTQRDGEVMIVTASDCEDDGRPAQCEVTYTLSPKVFEMTKMVALESGDAPFRRNAYAFVRTAKPD</sequence>
<reference evidence="1" key="1">
    <citation type="submission" date="2022-12" db="EMBL/GenBank/DDBJ databases">
        <title>Bacterial isolates from different developmental stages of Nematostella vectensis.</title>
        <authorList>
            <person name="Fraune S."/>
        </authorList>
    </citation>
    <scope>NUCLEOTIDE SEQUENCE</scope>
    <source>
        <strain evidence="1">G21632-S1</strain>
    </source>
</reference>
<keyword evidence="2" id="KW-1185">Reference proteome</keyword>
<protein>
    <recommendedName>
        <fullName evidence="3">DUF1579 domain-containing protein</fullName>
    </recommendedName>
</protein>
<proteinExistence type="predicted"/>
<organism evidence="1 2">
    <name type="scientific">Henriciella marina</name>
    <dbReference type="NCBI Taxonomy" id="453851"/>
    <lineage>
        <taxon>Bacteria</taxon>
        <taxon>Pseudomonadati</taxon>
        <taxon>Pseudomonadota</taxon>
        <taxon>Alphaproteobacteria</taxon>
        <taxon>Hyphomonadales</taxon>
        <taxon>Hyphomonadaceae</taxon>
        <taxon>Henriciella</taxon>
    </lineage>
</organism>
<name>A0ABT4LQX9_9PROT</name>
<comment type="caution">
    <text evidence="1">The sequence shown here is derived from an EMBL/GenBank/DDBJ whole genome shotgun (WGS) entry which is preliminary data.</text>
</comment>
<evidence type="ECO:0000313" key="1">
    <source>
        <dbReference type="EMBL" id="MCZ4296769.1"/>
    </source>
</evidence>
<gene>
    <name evidence="1" type="ORF">O4G74_01740</name>
</gene>